<dbReference type="Proteomes" id="UP000284772">
    <property type="component" value="Unassembled WGS sequence"/>
</dbReference>
<dbReference type="InterPro" id="IPR036388">
    <property type="entry name" value="WH-like_DNA-bd_sf"/>
</dbReference>
<dbReference type="PROSITE" id="PS51078">
    <property type="entry name" value="ICLR_ED"/>
    <property type="match status" value="1"/>
</dbReference>
<name>A0A3E4KR65_9BACE</name>
<evidence type="ECO:0000313" key="6">
    <source>
        <dbReference type="EMBL" id="RGT58286.1"/>
    </source>
</evidence>
<dbReference type="RefSeq" id="WP_021966973.1">
    <property type="nucleotide sequence ID" value="NZ_BAABZC010000001.1"/>
</dbReference>
<dbReference type="AlphaFoldDB" id="A0A3E4KR65"/>
<keyword evidence="3" id="KW-0804">Transcription</keyword>
<dbReference type="GO" id="GO:0003700">
    <property type="term" value="F:DNA-binding transcription factor activity"/>
    <property type="evidence" value="ECO:0007669"/>
    <property type="project" value="TreeGrafter"/>
</dbReference>
<sequence>MIQVIHRALSILEVIASSPKEDLSLSEIADSLQLNHGTCANILKTLVNRNYVEQIGAKKGYKLGYMAYQLTNSYTYYAELKEIAKPLIERLRDSINETVILSIIEGGKRILLYEAECTHEIQVRTTQESSVYKATTGRMILAHYSLKELNYFTGKYGLPDKELWPEIKNTQNLVAALSEIRAKEVEITSNANHVVSLATPIYKNKTIIASLGIYLPDIRFDETTKIKIVEKLKETTFLLNKAIEEQEKK</sequence>
<evidence type="ECO:0000313" key="9">
    <source>
        <dbReference type="Proteomes" id="UP000286003"/>
    </source>
</evidence>
<dbReference type="Gene3D" id="3.30.450.40">
    <property type="match status" value="1"/>
</dbReference>
<dbReference type="Proteomes" id="UP000286003">
    <property type="component" value="Unassembled WGS sequence"/>
</dbReference>
<proteinExistence type="predicted"/>
<dbReference type="EMBL" id="QRQM01000012">
    <property type="protein sequence ID" value="RHN06493.1"/>
    <property type="molecule type" value="Genomic_DNA"/>
</dbReference>
<dbReference type="Pfam" id="PF09339">
    <property type="entry name" value="HTH_IclR"/>
    <property type="match status" value="1"/>
</dbReference>
<feature type="domain" description="IclR-ED" evidence="5">
    <location>
        <begin position="66"/>
        <end position="249"/>
    </location>
</feature>
<dbReference type="InterPro" id="IPR036390">
    <property type="entry name" value="WH_DNA-bd_sf"/>
</dbReference>
<dbReference type="PANTHER" id="PTHR30136">
    <property type="entry name" value="HELIX-TURN-HELIX TRANSCRIPTIONAL REGULATOR, ICLR FAMILY"/>
    <property type="match status" value="1"/>
</dbReference>
<reference evidence="8 9" key="1">
    <citation type="submission" date="2018-08" db="EMBL/GenBank/DDBJ databases">
        <title>A genome reference for cultivated species of the human gut microbiota.</title>
        <authorList>
            <person name="Zou Y."/>
            <person name="Xue W."/>
            <person name="Luo G."/>
        </authorList>
    </citation>
    <scope>NUCLEOTIDE SEQUENCE [LARGE SCALE GENOMIC DNA]</scope>
    <source>
        <strain evidence="6 8">AF19-10AC</strain>
        <strain evidence="7 9">AF31-23</strain>
    </source>
</reference>
<dbReference type="SMART" id="SM00346">
    <property type="entry name" value="HTH_ICLR"/>
    <property type="match status" value="1"/>
</dbReference>
<evidence type="ECO:0000256" key="3">
    <source>
        <dbReference type="ARBA" id="ARBA00023163"/>
    </source>
</evidence>
<dbReference type="GO" id="GO:0003677">
    <property type="term" value="F:DNA binding"/>
    <property type="evidence" value="ECO:0007669"/>
    <property type="project" value="UniProtKB-KW"/>
</dbReference>
<dbReference type="InterPro" id="IPR050707">
    <property type="entry name" value="HTH_MetabolicPath_Reg"/>
</dbReference>
<evidence type="ECO:0000313" key="8">
    <source>
        <dbReference type="Proteomes" id="UP000284772"/>
    </source>
</evidence>
<evidence type="ECO:0000259" key="5">
    <source>
        <dbReference type="PROSITE" id="PS51078"/>
    </source>
</evidence>
<keyword evidence="2" id="KW-0238">DNA-binding</keyword>
<evidence type="ECO:0000256" key="2">
    <source>
        <dbReference type="ARBA" id="ARBA00023125"/>
    </source>
</evidence>
<protein>
    <submittedName>
        <fullName evidence="7">MarR family transcriptional regulator</fullName>
    </submittedName>
</protein>
<dbReference type="EMBL" id="QRWT01000001">
    <property type="protein sequence ID" value="RGT58286.1"/>
    <property type="molecule type" value="Genomic_DNA"/>
</dbReference>
<dbReference type="GO" id="GO:0045892">
    <property type="term" value="P:negative regulation of DNA-templated transcription"/>
    <property type="evidence" value="ECO:0007669"/>
    <property type="project" value="TreeGrafter"/>
</dbReference>
<dbReference type="InterPro" id="IPR014757">
    <property type="entry name" value="Tscrpt_reg_IclR_C"/>
</dbReference>
<evidence type="ECO:0000313" key="7">
    <source>
        <dbReference type="EMBL" id="RHN06493.1"/>
    </source>
</evidence>
<dbReference type="PROSITE" id="PS51077">
    <property type="entry name" value="HTH_ICLR"/>
    <property type="match status" value="1"/>
</dbReference>
<evidence type="ECO:0000256" key="1">
    <source>
        <dbReference type="ARBA" id="ARBA00023015"/>
    </source>
</evidence>
<feature type="domain" description="HTH iclR-type" evidence="4">
    <location>
        <begin position="2"/>
        <end position="65"/>
    </location>
</feature>
<evidence type="ECO:0000259" key="4">
    <source>
        <dbReference type="PROSITE" id="PS51077"/>
    </source>
</evidence>
<gene>
    <name evidence="6" type="ORF">DWX27_00810</name>
    <name evidence="7" type="ORF">DWZ32_11800</name>
</gene>
<organism evidence="7 9">
    <name type="scientific">Bacteroides intestinalis</name>
    <dbReference type="NCBI Taxonomy" id="329854"/>
    <lineage>
        <taxon>Bacteria</taxon>
        <taxon>Pseudomonadati</taxon>
        <taxon>Bacteroidota</taxon>
        <taxon>Bacteroidia</taxon>
        <taxon>Bacteroidales</taxon>
        <taxon>Bacteroidaceae</taxon>
        <taxon>Bacteroides</taxon>
    </lineage>
</organism>
<dbReference type="InterPro" id="IPR029016">
    <property type="entry name" value="GAF-like_dom_sf"/>
</dbReference>
<comment type="caution">
    <text evidence="7">The sequence shown here is derived from an EMBL/GenBank/DDBJ whole genome shotgun (WGS) entry which is preliminary data.</text>
</comment>
<dbReference type="SUPFAM" id="SSF55781">
    <property type="entry name" value="GAF domain-like"/>
    <property type="match status" value="1"/>
</dbReference>
<dbReference type="PANTHER" id="PTHR30136:SF24">
    <property type="entry name" value="HTH-TYPE TRANSCRIPTIONAL REPRESSOR ALLR"/>
    <property type="match status" value="1"/>
</dbReference>
<dbReference type="InterPro" id="IPR005471">
    <property type="entry name" value="Tscrpt_reg_IclR_N"/>
</dbReference>
<keyword evidence="1" id="KW-0805">Transcription regulation</keyword>
<dbReference type="SUPFAM" id="SSF46785">
    <property type="entry name" value="Winged helix' DNA-binding domain"/>
    <property type="match status" value="1"/>
</dbReference>
<dbReference type="Gene3D" id="1.10.10.10">
    <property type="entry name" value="Winged helix-like DNA-binding domain superfamily/Winged helix DNA-binding domain"/>
    <property type="match status" value="1"/>
</dbReference>
<accession>A0A3E4KR65</accession>
<dbReference type="Pfam" id="PF01614">
    <property type="entry name" value="IclR_C"/>
    <property type="match status" value="1"/>
</dbReference>